<evidence type="ECO:0000313" key="1">
    <source>
        <dbReference type="EMBL" id="AGB41431.1"/>
    </source>
</evidence>
<dbReference type="KEGG" id="hhl:Halha_1489"/>
<evidence type="ECO:0008006" key="3">
    <source>
        <dbReference type="Google" id="ProtNLM"/>
    </source>
</evidence>
<dbReference type="HOGENOM" id="CLU_1353053_0_0_9"/>
<name>L0K8U5_HALHC</name>
<reference evidence="2" key="1">
    <citation type="submission" date="2012-02" db="EMBL/GenBank/DDBJ databases">
        <title>The complete genome of Halobacteroides halobius DSM 5150.</title>
        <authorList>
            <person name="Lucas S."/>
            <person name="Copeland A."/>
            <person name="Lapidus A."/>
            <person name="Glavina del Rio T."/>
            <person name="Dalin E."/>
            <person name="Tice H."/>
            <person name="Bruce D."/>
            <person name="Goodwin L."/>
            <person name="Pitluck S."/>
            <person name="Peters L."/>
            <person name="Mikhailova N."/>
            <person name="Gu W."/>
            <person name="Kyrpides N."/>
            <person name="Mavromatis K."/>
            <person name="Ivanova N."/>
            <person name="Brettin T."/>
            <person name="Detter J.C."/>
            <person name="Han C."/>
            <person name="Larimer F."/>
            <person name="Land M."/>
            <person name="Hauser L."/>
            <person name="Markowitz V."/>
            <person name="Cheng J.-F."/>
            <person name="Hugenholtz P."/>
            <person name="Woyke T."/>
            <person name="Wu D."/>
            <person name="Tindall B."/>
            <person name="Pomrenke H."/>
            <person name="Brambilla E."/>
            <person name="Klenk H.-P."/>
            <person name="Eisen J.A."/>
        </authorList>
    </citation>
    <scope>NUCLEOTIDE SEQUENCE [LARGE SCALE GENOMIC DNA]</scope>
    <source>
        <strain evidence="2">ATCC 35273 / DSM 5150 / MD-1</strain>
    </source>
</reference>
<organism evidence="1 2">
    <name type="scientific">Halobacteroides halobius (strain ATCC 35273 / DSM 5150 / MD-1)</name>
    <dbReference type="NCBI Taxonomy" id="748449"/>
    <lineage>
        <taxon>Bacteria</taxon>
        <taxon>Bacillati</taxon>
        <taxon>Bacillota</taxon>
        <taxon>Clostridia</taxon>
        <taxon>Halanaerobiales</taxon>
        <taxon>Halobacteroidaceae</taxon>
        <taxon>Halobacteroides</taxon>
    </lineage>
</organism>
<dbReference type="STRING" id="748449.Halha_1489"/>
<keyword evidence="2" id="KW-1185">Reference proteome</keyword>
<proteinExistence type="predicted"/>
<accession>L0K8U5</accession>
<dbReference type="OrthoDB" id="8907997at2"/>
<dbReference type="EMBL" id="CP003359">
    <property type="protein sequence ID" value="AGB41431.1"/>
    <property type="molecule type" value="Genomic_DNA"/>
</dbReference>
<sequence>MLKTISDILYSSLENLFVNQSRILEYTEETNITEWNLGHHLANEIKKYLFWLDNDVEVIKTNLENKRPDIIFHKRTCYSLDYLVIEIKRNEESGKSDIEKIEDFWMGNRLDYRYGAYINIDDNGDYNGCVFDQNGNKKDINREENNYVSPFCKMRLINEQASDLYNKVDEVCEVENRNKGWRAKNRVERIEGLWRELLEIDD</sequence>
<dbReference type="Proteomes" id="UP000010880">
    <property type="component" value="Chromosome"/>
</dbReference>
<evidence type="ECO:0000313" key="2">
    <source>
        <dbReference type="Proteomes" id="UP000010880"/>
    </source>
</evidence>
<dbReference type="AlphaFoldDB" id="L0K8U5"/>
<gene>
    <name evidence="1" type="ordered locus">Halha_1489</name>
</gene>
<dbReference type="RefSeq" id="WP_015327151.1">
    <property type="nucleotide sequence ID" value="NC_019978.1"/>
</dbReference>
<protein>
    <recommendedName>
        <fullName evidence="3">Type I restriction enzyme R protein N-terminal domain-containing protein</fullName>
    </recommendedName>
</protein>